<gene>
    <name evidence="1" type="ORF">GP2143_16056</name>
</gene>
<organism evidence="1 2">
    <name type="scientific">marine gamma proteobacterium HTCC2143</name>
    <dbReference type="NCBI Taxonomy" id="247633"/>
    <lineage>
        <taxon>Bacteria</taxon>
        <taxon>Pseudomonadati</taxon>
        <taxon>Pseudomonadota</taxon>
        <taxon>Gammaproteobacteria</taxon>
        <taxon>Cellvibrionales</taxon>
        <taxon>Spongiibacteraceae</taxon>
        <taxon>BD1-7 clade</taxon>
    </lineage>
</organism>
<dbReference type="InterPro" id="IPR029044">
    <property type="entry name" value="Nucleotide-diphossugar_trans"/>
</dbReference>
<proteinExistence type="predicted"/>
<evidence type="ECO:0000313" key="2">
    <source>
        <dbReference type="Proteomes" id="UP000004931"/>
    </source>
</evidence>
<dbReference type="STRING" id="247633.GP2143_16056"/>
<name>A0Y9I1_9GAMM</name>
<accession>A0Y9I1</accession>
<comment type="caution">
    <text evidence="1">The sequence shown here is derived from an EMBL/GenBank/DDBJ whole genome shotgun (WGS) entry which is preliminary data.</text>
</comment>
<dbReference type="eggNOG" id="COG1216">
    <property type="taxonomic scope" value="Bacteria"/>
</dbReference>
<dbReference type="Proteomes" id="UP000004931">
    <property type="component" value="Unassembled WGS sequence"/>
</dbReference>
<sequence>MLIDIIIPCFKTKYLRNLLDCLSNQRKHIGQILIGIDNPYCVIDSIVASSGVADCTRVFPNAEQIGPSATVNELMQYVESACVLMLSDDDLLSNDFLKERIPLLDQFEIVSSYPALIDKFGTDITSDFPSPFKLLDESMSSADVGKSLINDANFLCMPGTIMRTSIFREFQYYGENLLGLQDFEFWLWAFGSGKKIKQIDDSKVQYRQHDENLSNMYVGRIWTEYGFAIRSALRKLKAKDLSRLYPESLAWMQHNQVDTGVVIAYLMSSHIRPEVRYLAILDLFEFYNRKEFRSMMKANFNITLHVLHRQLSKYSVGDFKT</sequence>
<reference evidence="1 2" key="1">
    <citation type="journal article" date="2010" name="J. Bacteriol.">
        <title>Genome sequence of the oligotrophic marine Gammaproteobacterium HTCC2143, isolated from the Oregon Coast.</title>
        <authorList>
            <person name="Oh H.M."/>
            <person name="Kang I."/>
            <person name="Ferriera S."/>
            <person name="Giovannoni S.J."/>
            <person name="Cho J.C."/>
        </authorList>
    </citation>
    <scope>NUCLEOTIDE SEQUENCE [LARGE SCALE GENOMIC DNA]</scope>
    <source>
        <strain evidence="1 2">HTCC2143</strain>
    </source>
</reference>
<dbReference type="CDD" id="cd00761">
    <property type="entry name" value="Glyco_tranf_GTA_type"/>
    <property type="match status" value="1"/>
</dbReference>
<protein>
    <recommendedName>
        <fullName evidence="3">Glycosyltransferase 2-like domain-containing protein</fullName>
    </recommendedName>
</protein>
<dbReference type="SUPFAM" id="SSF53448">
    <property type="entry name" value="Nucleotide-diphospho-sugar transferases"/>
    <property type="match status" value="1"/>
</dbReference>
<dbReference type="EMBL" id="AAVT01000001">
    <property type="protein sequence ID" value="EAW32785.1"/>
    <property type="molecule type" value="Genomic_DNA"/>
</dbReference>
<dbReference type="AlphaFoldDB" id="A0Y9I1"/>
<evidence type="ECO:0000313" key="1">
    <source>
        <dbReference type="EMBL" id="EAW32785.1"/>
    </source>
</evidence>
<dbReference type="Gene3D" id="3.90.550.10">
    <property type="entry name" value="Spore Coat Polysaccharide Biosynthesis Protein SpsA, Chain A"/>
    <property type="match status" value="1"/>
</dbReference>
<evidence type="ECO:0008006" key="3">
    <source>
        <dbReference type="Google" id="ProtNLM"/>
    </source>
</evidence>
<keyword evidence="2" id="KW-1185">Reference proteome</keyword>
<dbReference type="OrthoDB" id="9786172at2"/>